<evidence type="ECO:0000313" key="2">
    <source>
        <dbReference type="Proteomes" id="UP000027195"/>
    </source>
</evidence>
<sequence length="494" mass="54169">MTAPIPTQAASSSATNTLKAMQTLISRFEKQIEETTIGWASFPVLQGKFDYTLGNNRPIEQKGVQALVKAYTEFGVNRNVAPMILAVNPSRLTPECLEKLGKTARMASKEALAQGVELQLRAGDDDVTHVIAGQHREAALGVYLDSHFERGSAEWASEAQWSFRVVDINLITRAESRLALLDLASNCSDVRTPATPMEAWIQGNAFYSHALVLSSQAVALALGARELGDHSTLHLLFRDGDLREAINILLQLPVVKEQWDWEEMGSMVFSHVGFFICHHLIQFAHQLEQLPKPLDEGQWLTGALSTAAAKAAADVRVQSCASLHHHIAVQLGPTNRLARPIVTQCNIFTPQVAKVQFKRLHTFHPILSLVGAIVHPDYYRSGPKHGTSTMNKTGDLGCILRKIIGEEEPSTVWMQPLVSFFSNQEWLEQLYHDYHNLCGAMSATADPGKTKGVGDHAWPKWIAQIKDTEGGTMDGDVAAAMSLLSGKAGPHHAT</sequence>
<name>A0A067LQN6_BOTB1</name>
<proteinExistence type="predicted"/>
<dbReference type="HOGENOM" id="CLU_552044_0_0_1"/>
<protein>
    <submittedName>
        <fullName evidence="1">Uncharacterized protein</fullName>
    </submittedName>
</protein>
<gene>
    <name evidence="1" type="ORF">BOTBODRAFT_182474</name>
</gene>
<keyword evidence="2" id="KW-1185">Reference proteome</keyword>
<dbReference type="InParanoid" id="A0A067LQN6"/>
<evidence type="ECO:0000313" key="1">
    <source>
        <dbReference type="EMBL" id="KDQ05533.1"/>
    </source>
</evidence>
<organism evidence="1 2">
    <name type="scientific">Botryobasidium botryosum (strain FD-172 SS1)</name>
    <dbReference type="NCBI Taxonomy" id="930990"/>
    <lineage>
        <taxon>Eukaryota</taxon>
        <taxon>Fungi</taxon>
        <taxon>Dikarya</taxon>
        <taxon>Basidiomycota</taxon>
        <taxon>Agaricomycotina</taxon>
        <taxon>Agaricomycetes</taxon>
        <taxon>Cantharellales</taxon>
        <taxon>Botryobasidiaceae</taxon>
        <taxon>Botryobasidium</taxon>
    </lineage>
</organism>
<dbReference type="EMBL" id="KL198271">
    <property type="protein sequence ID" value="KDQ05533.1"/>
    <property type="molecule type" value="Genomic_DNA"/>
</dbReference>
<dbReference type="AlphaFoldDB" id="A0A067LQN6"/>
<accession>A0A067LQN6</accession>
<dbReference type="Proteomes" id="UP000027195">
    <property type="component" value="Unassembled WGS sequence"/>
</dbReference>
<reference evidence="2" key="1">
    <citation type="journal article" date="2014" name="Proc. Natl. Acad. Sci. U.S.A.">
        <title>Extensive sampling of basidiomycete genomes demonstrates inadequacy of the white-rot/brown-rot paradigm for wood decay fungi.</title>
        <authorList>
            <person name="Riley R."/>
            <person name="Salamov A.A."/>
            <person name="Brown D.W."/>
            <person name="Nagy L.G."/>
            <person name="Floudas D."/>
            <person name="Held B.W."/>
            <person name="Levasseur A."/>
            <person name="Lombard V."/>
            <person name="Morin E."/>
            <person name="Otillar R."/>
            <person name="Lindquist E.A."/>
            <person name="Sun H."/>
            <person name="LaButti K.M."/>
            <person name="Schmutz J."/>
            <person name="Jabbour D."/>
            <person name="Luo H."/>
            <person name="Baker S.E."/>
            <person name="Pisabarro A.G."/>
            <person name="Walton J.D."/>
            <person name="Blanchette R.A."/>
            <person name="Henrissat B."/>
            <person name="Martin F."/>
            <person name="Cullen D."/>
            <person name="Hibbett D.S."/>
            <person name="Grigoriev I.V."/>
        </authorList>
    </citation>
    <scope>NUCLEOTIDE SEQUENCE [LARGE SCALE GENOMIC DNA]</scope>
    <source>
        <strain evidence="2">FD-172 SS1</strain>
    </source>
</reference>